<organism evidence="2">
    <name type="scientific">Pyramimonas orientalis virus</name>
    <name type="common">PoV01</name>
    <dbReference type="NCBI Taxonomy" id="455367"/>
    <lineage>
        <taxon>Viruses</taxon>
        <taxon>Varidnaviria</taxon>
        <taxon>Bamfordvirae</taxon>
        <taxon>Nucleocytoviricota</taxon>
        <taxon>Megaviricetes</taxon>
        <taxon>Imitervirales</taxon>
        <taxon>Allomimiviridae</taxon>
        <taxon>Heliosvirus</taxon>
        <taxon>Heliosvirus raunefjordenense</taxon>
    </lineage>
</organism>
<evidence type="ECO:0000259" key="1">
    <source>
        <dbReference type="Pfam" id="PF05670"/>
    </source>
</evidence>
<name>A0A7M3UP86_POV01</name>
<proteinExistence type="predicted"/>
<feature type="domain" description="NFACT RNA-binding" evidence="1">
    <location>
        <begin position="12"/>
        <end position="96"/>
    </location>
</feature>
<dbReference type="EMBL" id="MT663540">
    <property type="protein sequence ID" value="QOI90557.1"/>
    <property type="molecule type" value="Genomic_DNA"/>
</dbReference>
<dbReference type="InterPro" id="IPR008532">
    <property type="entry name" value="NFACT_RNA-bd"/>
</dbReference>
<protein>
    <recommendedName>
        <fullName evidence="1">NFACT RNA-binding domain-containing protein</fullName>
    </recommendedName>
</protein>
<evidence type="ECO:0000313" key="2">
    <source>
        <dbReference type="EMBL" id="QOI90557.1"/>
    </source>
</evidence>
<accession>A0A7M3UP86</accession>
<gene>
    <name evidence="2" type="ORF">HWQ62_00426</name>
</gene>
<organismHost>
    <name type="scientific">Pyramimonas plurioculata</name>
    <dbReference type="NCBI Taxonomy" id="36893"/>
</organismHost>
<sequence length="109" mass="12576">MKVIQDEKCKYYIGGNARENWNMLNCAEGHDIWIHLKDCSSCYVIVVLRELKEMSLEDIMYACSLCKSYSKMRDEKKKVKCCYTEVRNVVKGRCVGQAVMLVPPTVISI</sequence>
<reference evidence="2" key="1">
    <citation type="submission" date="2020-06" db="EMBL/GenBank/DDBJ databases">
        <title>Lateral gene transfer of anion-conducting channel rhodopsins between green algae and giant viruses.</title>
        <authorList>
            <person name="Rozenberg A."/>
            <person name="Oppermann J."/>
            <person name="Wietek J."/>
            <person name="Fernandez Lahore R.G."/>
            <person name="Sandaa R.-A."/>
            <person name="Bratbak G."/>
            <person name="Hegemann P."/>
            <person name="Beja O."/>
        </authorList>
    </citation>
    <scope>NUCLEOTIDE SEQUENCE</scope>
    <source>
        <strain evidence="2">01B</strain>
    </source>
</reference>
<dbReference type="Pfam" id="PF05670">
    <property type="entry name" value="NFACT-R_1"/>
    <property type="match status" value="1"/>
</dbReference>